<feature type="compositionally biased region" description="Acidic residues" evidence="3">
    <location>
        <begin position="1088"/>
        <end position="1101"/>
    </location>
</feature>
<feature type="compositionally biased region" description="Acidic residues" evidence="3">
    <location>
        <begin position="996"/>
        <end position="1016"/>
    </location>
</feature>
<evidence type="ECO:0000256" key="2">
    <source>
        <dbReference type="PROSITE-ProRule" id="PRU00175"/>
    </source>
</evidence>
<feature type="region of interest" description="Disordered" evidence="3">
    <location>
        <begin position="1"/>
        <end position="180"/>
    </location>
</feature>
<dbReference type="Proteomes" id="UP000789595">
    <property type="component" value="Unassembled WGS sequence"/>
</dbReference>
<sequence length="1358" mass="147869">MAEIPRELQDTLTSGGSDAPATLTSGGRPRRARQAPAPAPPARKKRQAPPAAAPARKKPSGRKPPAAPAASSKKPAAAPARSKKAAAPPKKPAAAPKKPAAAPKKKPSRKAPAEEKAPPKRRRQEAEPEPEPAAKAPTARRSARLRPEALAAVAKAQEKTTRGYDWKPPSQGPHAIGADGLPYPLLRDAENRLDGSRLRPDEAWPTRVIPRATEEYGQPVEEGEVGPPIQGDIPLATMVVPDLQWLNRQPSEPLSAGLSYYYPPGAEGPERWRSGYQAFVVEDSSGEVCAVKRVNTQYEFGCLYAKLRQLENCVRDGSLREDVVTRRGANSVAIEIWMTDSGKYNGNFQFDENLDRGSIWRTDEDHDEALRGDTIRKPPKDDFSRFVKSVVFRYPEAFPEHDDAGQRGWRAVEYRMEAHCEPGPDDDNLSLNRFLGVVPRPKSTVFKDSIEAFLEAATTDDDGSPCADGQGASRACHGAMQSLLLPYQDRGVGWMVRRENAPDHLTLHPAWTQQVSDDGSVWYLHRLTGQVSRSFFPAPVAHTCGGMLCDDVGLGKSIQVLGLILSNPAPEGWAVEKLPARTNEPVPCKATLLVCPAALLPQWEQEIEKHTRAGSLKFGTYLGVGASAKKKRGSDDALVDDDSVGDHEVMARMRSLFGEGDPELASCDIVLCSFETLRDELRKVRWDESQDGLPMSTPLGALGFWRVVLDEAQLVAQTTSKAALMCSALLRRHAWVVTGTPITRSADEIQGLLAFLGVAPFTDKYVFDQLYRDPLKWRNTYAVGCERMPNLLRGLMLRRGKDKPGIKAQTKLPPLIWETETLVAAPAERAAVRVALDQLRRSYRAFERVRGSDEPGRRRPGRGAAKAIGRLNGDLTRLRQTICHPATVNTQRAAASDGVLDDEGNALPMADVLKKLATKGEKQLATAAAAFLRARIVNVVCFGDAKHETIRAEAAELCSSLDDETTTKEINALLKRLKSNWSKGTKAIRAGMDAGGGDDDDSEDDDDDSEASDEEDGAAKTRVFDAPKLEAYSRKLFSRAGRKQEAEEAGRRLEDRAKADLRDKQASLNYLRREMANAEKEKEKAAADADEDDDEDEDDEPVEVHQCPICLDERTVDSQWCVAPCGHGGCHECVSEWVRRERSCPICKKSMSTELLLACSVRPVDDKDKKAAENAPSSDVAEAAAAGEWGTKLSALVTRCGAAARKKEKVVVFSAWTRLLKLAQSALEAHDVDAVSLSGSPDAKREALRRFKDATVLLVPLYGGASGQGGGGAAGLTLTSASTAVLLEPALQPGIEQQAAGRISRLGQTKTAKVVRLIVKDTVEEKIMEWSARRVEDGTSRRGGAALKLNDFVQLGIV</sequence>
<dbReference type="InterPro" id="IPR013083">
    <property type="entry name" value="Znf_RING/FYVE/PHD"/>
</dbReference>
<evidence type="ECO:0000256" key="1">
    <source>
        <dbReference type="ARBA" id="ARBA00022801"/>
    </source>
</evidence>
<dbReference type="Pfam" id="PF00176">
    <property type="entry name" value="SNF2-rel_dom"/>
    <property type="match status" value="1"/>
</dbReference>
<evidence type="ECO:0000256" key="3">
    <source>
        <dbReference type="SAM" id="MobiDB-lite"/>
    </source>
</evidence>
<dbReference type="InterPro" id="IPR052583">
    <property type="entry name" value="ATP-helicase/E3_Ub-Ligase"/>
</dbReference>
<dbReference type="SUPFAM" id="SSF57850">
    <property type="entry name" value="RING/U-box"/>
    <property type="match status" value="1"/>
</dbReference>
<dbReference type="PROSITE" id="PS50089">
    <property type="entry name" value="ZF_RING_2"/>
    <property type="match status" value="1"/>
</dbReference>
<dbReference type="OrthoDB" id="207411at2759"/>
<feature type="region of interest" description="Disordered" evidence="3">
    <location>
        <begin position="1077"/>
        <end position="1101"/>
    </location>
</feature>
<dbReference type="InterPro" id="IPR000330">
    <property type="entry name" value="SNF2_N"/>
</dbReference>
<feature type="domain" description="RING-type" evidence="4">
    <location>
        <begin position="1107"/>
        <end position="1148"/>
    </location>
</feature>
<evidence type="ECO:0000259" key="4">
    <source>
        <dbReference type="PROSITE" id="PS50089"/>
    </source>
</evidence>
<name>A0A8J2X4G8_9STRA</name>
<comment type="caution">
    <text evidence="5">The sequence shown here is derived from an EMBL/GenBank/DDBJ whole genome shotgun (WGS) entry which is preliminary data.</text>
</comment>
<dbReference type="GO" id="GO:0005524">
    <property type="term" value="F:ATP binding"/>
    <property type="evidence" value="ECO:0007669"/>
    <property type="project" value="InterPro"/>
</dbReference>
<feature type="region of interest" description="Disordered" evidence="3">
    <location>
        <begin position="988"/>
        <end position="1024"/>
    </location>
</feature>
<organism evidence="5 6">
    <name type="scientific">Pelagomonas calceolata</name>
    <dbReference type="NCBI Taxonomy" id="35677"/>
    <lineage>
        <taxon>Eukaryota</taxon>
        <taxon>Sar</taxon>
        <taxon>Stramenopiles</taxon>
        <taxon>Ochrophyta</taxon>
        <taxon>Pelagophyceae</taxon>
        <taxon>Pelagomonadales</taxon>
        <taxon>Pelagomonadaceae</taxon>
        <taxon>Pelagomonas</taxon>
    </lineage>
</organism>
<keyword evidence="1" id="KW-0378">Hydrolase</keyword>
<dbReference type="Gene3D" id="3.30.40.10">
    <property type="entry name" value="Zinc/RING finger domain, C3HC4 (zinc finger)"/>
    <property type="match status" value="1"/>
</dbReference>
<feature type="compositionally biased region" description="Basic and acidic residues" evidence="3">
    <location>
        <begin position="156"/>
        <end position="165"/>
    </location>
</feature>
<dbReference type="Pfam" id="PF13639">
    <property type="entry name" value="zf-RING_2"/>
    <property type="match status" value="1"/>
</dbReference>
<reference evidence="5" key="1">
    <citation type="submission" date="2021-11" db="EMBL/GenBank/DDBJ databases">
        <authorList>
            <consortium name="Genoscope - CEA"/>
            <person name="William W."/>
        </authorList>
    </citation>
    <scope>NUCLEOTIDE SEQUENCE</scope>
</reference>
<dbReference type="EMBL" id="CAKKNE010000004">
    <property type="protein sequence ID" value="CAH0374231.1"/>
    <property type="molecule type" value="Genomic_DNA"/>
</dbReference>
<dbReference type="Pfam" id="PF00271">
    <property type="entry name" value="Helicase_C"/>
    <property type="match status" value="1"/>
</dbReference>
<accession>A0A8J2X4G8</accession>
<dbReference type="SMART" id="SM00184">
    <property type="entry name" value="RING"/>
    <property type="match status" value="1"/>
</dbReference>
<dbReference type="PANTHER" id="PTHR45865:SF1">
    <property type="entry name" value="E3 UBIQUITIN-PROTEIN LIGASE SHPRH"/>
    <property type="match status" value="1"/>
</dbReference>
<dbReference type="GO" id="GO:0016787">
    <property type="term" value="F:hydrolase activity"/>
    <property type="evidence" value="ECO:0007669"/>
    <property type="project" value="UniProtKB-KW"/>
</dbReference>
<dbReference type="InterPro" id="IPR014001">
    <property type="entry name" value="Helicase_ATP-bd"/>
</dbReference>
<feature type="compositionally biased region" description="Low complexity" evidence="3">
    <location>
        <begin position="68"/>
        <end position="102"/>
    </location>
</feature>
<dbReference type="GO" id="GO:0008270">
    <property type="term" value="F:zinc ion binding"/>
    <property type="evidence" value="ECO:0007669"/>
    <property type="project" value="UniProtKB-KW"/>
</dbReference>
<feature type="compositionally biased region" description="Basic and acidic residues" evidence="3">
    <location>
        <begin position="1077"/>
        <end position="1087"/>
    </location>
</feature>
<keyword evidence="2" id="KW-0862">Zinc</keyword>
<proteinExistence type="predicted"/>
<dbReference type="InterPro" id="IPR027417">
    <property type="entry name" value="P-loop_NTPase"/>
</dbReference>
<gene>
    <name evidence="5" type="ORF">PECAL_4P15020</name>
</gene>
<dbReference type="SMART" id="SM00487">
    <property type="entry name" value="DEXDc"/>
    <property type="match status" value="1"/>
</dbReference>
<dbReference type="InterPro" id="IPR049730">
    <property type="entry name" value="SNF2/RAD54-like_C"/>
</dbReference>
<dbReference type="InterPro" id="IPR038718">
    <property type="entry name" value="SNF2-like_sf"/>
</dbReference>
<keyword evidence="2" id="KW-0479">Metal-binding</keyword>
<evidence type="ECO:0000313" key="6">
    <source>
        <dbReference type="Proteomes" id="UP000789595"/>
    </source>
</evidence>
<dbReference type="InterPro" id="IPR001650">
    <property type="entry name" value="Helicase_C-like"/>
</dbReference>
<keyword evidence="2" id="KW-0863">Zinc-finger</keyword>
<protein>
    <recommendedName>
        <fullName evidence="4">RING-type domain-containing protein</fullName>
    </recommendedName>
</protein>
<dbReference type="PANTHER" id="PTHR45865">
    <property type="entry name" value="E3 UBIQUITIN-PROTEIN LIGASE SHPRH FAMILY MEMBER"/>
    <property type="match status" value="1"/>
</dbReference>
<dbReference type="Gene3D" id="3.40.50.300">
    <property type="entry name" value="P-loop containing nucleotide triphosphate hydrolases"/>
    <property type="match status" value="1"/>
</dbReference>
<dbReference type="InterPro" id="IPR001841">
    <property type="entry name" value="Znf_RING"/>
</dbReference>
<dbReference type="SUPFAM" id="SSF52540">
    <property type="entry name" value="P-loop containing nucleoside triphosphate hydrolases"/>
    <property type="match status" value="2"/>
</dbReference>
<evidence type="ECO:0000313" key="5">
    <source>
        <dbReference type="EMBL" id="CAH0374231.1"/>
    </source>
</evidence>
<dbReference type="CDD" id="cd18793">
    <property type="entry name" value="SF2_C_SNF"/>
    <property type="match status" value="1"/>
</dbReference>
<dbReference type="Gene3D" id="3.40.50.10810">
    <property type="entry name" value="Tandem AAA-ATPase domain"/>
    <property type="match status" value="1"/>
</dbReference>
<keyword evidence="6" id="KW-1185">Reference proteome</keyword>